<evidence type="ECO:0000256" key="2">
    <source>
        <dbReference type="ARBA" id="ARBA00005406"/>
    </source>
</evidence>
<evidence type="ECO:0000256" key="10">
    <source>
        <dbReference type="ARBA" id="ARBA00022857"/>
    </source>
</evidence>
<evidence type="ECO:0000256" key="23">
    <source>
        <dbReference type="SAM" id="Phobius"/>
    </source>
</evidence>
<sequence length="270" mass="30382">MADCCTQRKKLCYCVLLCFLVAGITGGAIGIYKWRYTGLNRWHGKGSTPNFQKIIQERCDTYTQQIRPDSRSRDCQGITQAFMSAFISKDPCKATKEDYQPLIDLAYPTVPCGKAVFWSKTKELAREYAKGRGLLTLEDTLLGFLADGLSWCGEPGSSDLNYQSCPDWKKDCSTNYFSVFWEVLSERFAENACGTVQVVLNGSIENAFDKMSIFGRVEAHNLRSVVMLQAWLVHDPGKPPRDSCSGSSIKELESILNGRNVRFTCRDNLR</sequence>
<dbReference type="GO" id="GO:0030890">
    <property type="term" value="P:positive regulation of B cell proliferation"/>
    <property type="evidence" value="ECO:0007669"/>
    <property type="project" value="TreeGrafter"/>
</dbReference>
<dbReference type="Gene3D" id="3.40.50.720">
    <property type="entry name" value="NAD(P)-binding Rossmann-like Domain"/>
    <property type="match status" value="1"/>
</dbReference>
<dbReference type="EC" id="3.2.2.6" evidence="4"/>
<evidence type="ECO:0000256" key="8">
    <source>
        <dbReference type="ARBA" id="ARBA00022692"/>
    </source>
</evidence>
<evidence type="ECO:0000256" key="5">
    <source>
        <dbReference type="ARBA" id="ARBA00012600"/>
    </source>
</evidence>
<evidence type="ECO:0000256" key="16">
    <source>
        <dbReference type="ARBA" id="ARBA00023180"/>
    </source>
</evidence>
<evidence type="ECO:0000256" key="9">
    <source>
        <dbReference type="ARBA" id="ARBA00022801"/>
    </source>
</evidence>
<evidence type="ECO:0000256" key="19">
    <source>
        <dbReference type="ARBA" id="ARBA00030418"/>
    </source>
</evidence>
<proteinExistence type="inferred from homology"/>
<evidence type="ECO:0000256" key="3">
    <source>
        <dbReference type="ARBA" id="ARBA00011738"/>
    </source>
</evidence>
<reference evidence="24" key="1">
    <citation type="submission" date="2025-08" db="UniProtKB">
        <authorList>
            <consortium name="Ensembl"/>
        </authorList>
    </citation>
    <scope>IDENTIFICATION</scope>
</reference>
<keyword evidence="12 23" id="KW-1133">Transmembrane helix</keyword>
<dbReference type="EC" id="2.4.99.20" evidence="5"/>
<evidence type="ECO:0000256" key="14">
    <source>
        <dbReference type="ARBA" id="ARBA00023136"/>
    </source>
</evidence>
<evidence type="ECO:0000256" key="17">
    <source>
        <dbReference type="ARBA" id="ARBA00029787"/>
    </source>
</evidence>
<keyword evidence="14 23" id="KW-0472">Membrane</keyword>
<evidence type="ECO:0000313" key="25">
    <source>
        <dbReference type="Proteomes" id="UP000694544"/>
    </source>
</evidence>
<keyword evidence="15" id="KW-1015">Disulfide bond</keyword>
<dbReference type="GO" id="GO:0061809">
    <property type="term" value="F:NAD+ nucleosidase activity, cyclic ADP-ribose generating"/>
    <property type="evidence" value="ECO:0007669"/>
    <property type="project" value="UniProtKB-EC"/>
</dbReference>
<keyword evidence="7" id="KW-0808">Transferase</keyword>
<keyword evidence="9" id="KW-0378">Hydrolase</keyword>
<dbReference type="Ensembl" id="ENSMMST00000030673.1">
    <property type="protein sequence ID" value="ENSMMSP00000027831.1"/>
    <property type="gene ID" value="ENSMMSG00000020866.1"/>
</dbReference>
<accession>A0A8C6EH28</accession>
<comment type="subunit">
    <text evidence="3">Homodimer.</text>
</comment>
<feature type="transmembrane region" description="Helical" evidence="23">
    <location>
        <begin position="12"/>
        <end position="32"/>
    </location>
</feature>
<comment type="catalytic activity">
    <reaction evidence="22">
        <text>NAD(+) + H2O = ADP-D-ribose + nicotinamide + H(+)</text>
        <dbReference type="Rhea" id="RHEA:16301"/>
        <dbReference type="ChEBI" id="CHEBI:15377"/>
        <dbReference type="ChEBI" id="CHEBI:15378"/>
        <dbReference type="ChEBI" id="CHEBI:17154"/>
        <dbReference type="ChEBI" id="CHEBI:57540"/>
        <dbReference type="ChEBI" id="CHEBI:57967"/>
        <dbReference type="EC" id="3.2.2.6"/>
    </reaction>
</comment>
<dbReference type="Proteomes" id="UP000694544">
    <property type="component" value="Unplaced"/>
</dbReference>
<dbReference type="GO" id="GO:0005886">
    <property type="term" value="C:plasma membrane"/>
    <property type="evidence" value="ECO:0007669"/>
    <property type="project" value="TreeGrafter"/>
</dbReference>
<reference evidence="24" key="2">
    <citation type="submission" date="2025-09" db="UniProtKB">
        <authorList>
            <consortium name="Ensembl"/>
        </authorList>
    </citation>
    <scope>IDENTIFICATION</scope>
</reference>
<evidence type="ECO:0000256" key="20">
    <source>
        <dbReference type="ARBA" id="ARBA00031355"/>
    </source>
</evidence>
<evidence type="ECO:0000256" key="1">
    <source>
        <dbReference type="ARBA" id="ARBA00004606"/>
    </source>
</evidence>
<organism evidence="24 25">
    <name type="scientific">Moschus moschiferus</name>
    <name type="common">Siberian musk deer</name>
    <name type="synonym">Moschus sibiricus</name>
    <dbReference type="NCBI Taxonomy" id="68415"/>
    <lineage>
        <taxon>Eukaryota</taxon>
        <taxon>Metazoa</taxon>
        <taxon>Chordata</taxon>
        <taxon>Craniata</taxon>
        <taxon>Vertebrata</taxon>
        <taxon>Euteleostomi</taxon>
        <taxon>Mammalia</taxon>
        <taxon>Eutheria</taxon>
        <taxon>Laurasiatheria</taxon>
        <taxon>Artiodactyla</taxon>
        <taxon>Ruminantia</taxon>
        <taxon>Pecora</taxon>
        <taxon>Moschidae</taxon>
        <taxon>Moschus</taxon>
    </lineage>
</organism>
<dbReference type="PANTHER" id="PTHR10912">
    <property type="entry name" value="ADP-RIBOSYL CYCLASE"/>
    <property type="match status" value="1"/>
</dbReference>
<dbReference type="AlphaFoldDB" id="A0A8C6EH28"/>
<evidence type="ECO:0000256" key="6">
    <source>
        <dbReference type="ARBA" id="ARBA00015644"/>
    </source>
</evidence>
<dbReference type="CDD" id="cd04759">
    <property type="entry name" value="Rib_hydrolase"/>
    <property type="match status" value="1"/>
</dbReference>
<dbReference type="GO" id="GO:0016740">
    <property type="term" value="F:transferase activity"/>
    <property type="evidence" value="ECO:0007669"/>
    <property type="project" value="UniProtKB-KW"/>
</dbReference>
<keyword evidence="25" id="KW-1185">Reference proteome</keyword>
<evidence type="ECO:0000256" key="22">
    <source>
        <dbReference type="ARBA" id="ARBA00049238"/>
    </source>
</evidence>
<keyword evidence="10" id="KW-0521">NADP</keyword>
<dbReference type="Pfam" id="PF02267">
    <property type="entry name" value="Rib_hydrolayse"/>
    <property type="match status" value="1"/>
</dbReference>
<comment type="similarity">
    <text evidence="2">Belongs to the ADP-ribosyl cyclase family.</text>
</comment>
<keyword evidence="8 23" id="KW-0812">Transmembrane</keyword>
<evidence type="ECO:0000313" key="24">
    <source>
        <dbReference type="Ensembl" id="ENSMMSP00000027831.1"/>
    </source>
</evidence>
<evidence type="ECO:0000256" key="13">
    <source>
        <dbReference type="ARBA" id="ARBA00023027"/>
    </source>
</evidence>
<dbReference type="GeneTree" id="ENSGT00390000017291"/>
<evidence type="ECO:0000256" key="21">
    <source>
        <dbReference type="ARBA" id="ARBA00031840"/>
    </source>
</evidence>
<name>A0A8C6EH28_MOSMO</name>
<keyword evidence="11" id="KW-0735">Signal-anchor</keyword>
<dbReference type="PANTHER" id="PTHR10912:SF5">
    <property type="entry name" value="ADP-RIBOSYL CYCLASE_CYCLIC ADP-RIBOSE HYDROLASE 1"/>
    <property type="match status" value="1"/>
</dbReference>
<evidence type="ECO:0000256" key="12">
    <source>
        <dbReference type="ARBA" id="ARBA00022989"/>
    </source>
</evidence>
<evidence type="ECO:0000256" key="11">
    <source>
        <dbReference type="ARBA" id="ARBA00022968"/>
    </source>
</evidence>
<evidence type="ECO:0000256" key="4">
    <source>
        <dbReference type="ARBA" id="ARBA00011982"/>
    </source>
</evidence>
<protein>
    <recommendedName>
        <fullName evidence="6">ADP-ribosyl cyclase/cyclic ADP-ribose hydrolase 1</fullName>
        <ecNumber evidence="5">2.4.99.20</ecNumber>
        <ecNumber evidence="4">3.2.2.6</ecNumber>
    </recommendedName>
    <alternativeName>
        <fullName evidence="21">2'-phospho-ADP-ribosyl cyclase</fullName>
    </alternativeName>
    <alternativeName>
        <fullName evidence="19">2'-phospho-ADP-ribosyl cyclase/2'-phospho-cyclic-ADP-ribose transferase</fullName>
    </alternativeName>
    <alternativeName>
        <fullName evidence="17">2'-phospho-cyclic-ADP-ribose transferase</fullName>
    </alternativeName>
    <alternativeName>
        <fullName evidence="20">ADP-ribosyl cyclase 1</fullName>
    </alternativeName>
    <alternativeName>
        <fullName evidence="18">Cyclic ADP-ribose hydrolase 1</fullName>
    </alternativeName>
</protein>
<dbReference type="GO" id="GO:0016849">
    <property type="term" value="F:phosphorus-oxygen lyase activity"/>
    <property type="evidence" value="ECO:0007669"/>
    <property type="project" value="TreeGrafter"/>
</dbReference>
<dbReference type="SUPFAM" id="SSF52309">
    <property type="entry name" value="N-(deoxy)ribosyltransferase-like"/>
    <property type="match status" value="1"/>
</dbReference>
<comment type="subcellular location">
    <subcellularLocation>
        <location evidence="1">Membrane</location>
        <topology evidence="1">Single-pass type II membrane protein</topology>
    </subcellularLocation>
</comment>
<dbReference type="InterPro" id="IPR003193">
    <property type="entry name" value="ADP-ribosyl_cyclase"/>
</dbReference>
<keyword evidence="13" id="KW-0520">NAD</keyword>
<dbReference type="Gene3D" id="1.20.82.10">
    <property type="entry name" value="ADP Ribosyl Cyclase, Chain A, domain 1"/>
    <property type="match status" value="1"/>
</dbReference>
<keyword evidence="16" id="KW-0325">Glycoprotein</keyword>
<evidence type="ECO:0000256" key="7">
    <source>
        <dbReference type="ARBA" id="ARBA00022679"/>
    </source>
</evidence>
<evidence type="ECO:0000256" key="18">
    <source>
        <dbReference type="ARBA" id="ARBA00030272"/>
    </source>
</evidence>
<evidence type="ECO:0000256" key="15">
    <source>
        <dbReference type="ARBA" id="ARBA00023157"/>
    </source>
</evidence>